<dbReference type="PATRIC" id="fig|1341683.3.peg.147"/>
<keyword evidence="2" id="KW-1185">Reference proteome</keyword>
<dbReference type="RefSeq" id="WP_004899017.1">
    <property type="nucleotide sequence ID" value="NZ_BBTI01000003.1"/>
</dbReference>
<name>V2VZ53_9GAMM</name>
<dbReference type="Proteomes" id="UP000018418">
    <property type="component" value="Unassembled WGS sequence"/>
</dbReference>
<proteinExistence type="predicted"/>
<dbReference type="Pfam" id="PF04351">
    <property type="entry name" value="PilP"/>
    <property type="match status" value="1"/>
</dbReference>
<evidence type="ECO:0008006" key="3">
    <source>
        <dbReference type="Google" id="ProtNLM"/>
    </source>
</evidence>
<evidence type="ECO:0000313" key="1">
    <source>
        <dbReference type="EMBL" id="ESK53039.1"/>
    </source>
</evidence>
<dbReference type="EMBL" id="AYEU01000001">
    <property type="protein sequence ID" value="ESK53039.1"/>
    <property type="molecule type" value="Genomic_DNA"/>
</dbReference>
<accession>V2VZ53</accession>
<dbReference type="Gene3D" id="2.30.30.830">
    <property type="match status" value="1"/>
</dbReference>
<organism evidence="1 2">
    <name type="scientific">Acinetobacter brisouii CIP 110357</name>
    <dbReference type="NCBI Taxonomy" id="1341683"/>
    <lineage>
        <taxon>Bacteria</taxon>
        <taxon>Pseudomonadati</taxon>
        <taxon>Pseudomonadota</taxon>
        <taxon>Gammaproteobacteria</taxon>
        <taxon>Moraxellales</taxon>
        <taxon>Moraxellaceae</taxon>
        <taxon>Acinetobacter</taxon>
    </lineage>
</organism>
<dbReference type="OrthoDB" id="5296580at2"/>
<evidence type="ECO:0000313" key="2">
    <source>
        <dbReference type="Proteomes" id="UP000018418"/>
    </source>
</evidence>
<dbReference type="STRING" id="396323.VH98_08015"/>
<dbReference type="PROSITE" id="PS51257">
    <property type="entry name" value="PROKAR_LIPOPROTEIN"/>
    <property type="match status" value="1"/>
</dbReference>
<dbReference type="HOGENOM" id="CLU_109321_0_0_6"/>
<dbReference type="InterPro" id="IPR007446">
    <property type="entry name" value="PilP"/>
</dbReference>
<dbReference type="AlphaFoldDB" id="V2VZ53"/>
<protein>
    <recommendedName>
        <fullName evidence="3">Pilus assembly protein PilP</fullName>
    </recommendedName>
</protein>
<dbReference type="PIRSF" id="PIRSF016481">
    <property type="entry name" value="Pilus_assembly_PilP"/>
    <property type="match status" value="1"/>
</dbReference>
<sequence>MNKYFIIALLPVFLVAGCSSRIDVVNDEMAKIRSEPPAPIKPAPAFEPVPQFEYAAQNLRSPFLPHSLYTELKIMAGKRVYPDFSRQPQPLESFALESITFKGSMRNANGQILGLIQTPDKQVEQVHVGSYMGLNQGRITKITPTQIDLIEIVSDGRDGYIERPRSLVLIGPAA</sequence>
<reference evidence="1 2" key="1">
    <citation type="submission" date="2013-10" db="EMBL/GenBank/DDBJ databases">
        <title>The Genome Sequence of Acinetobacter brisouii CIP 110357.</title>
        <authorList>
            <consortium name="The Broad Institute Genomics Platform"/>
            <consortium name="The Broad Institute Genome Sequencing Center for Infectious Disease"/>
            <person name="Cerqueira G."/>
            <person name="Feldgarden M."/>
            <person name="Courvalin P."/>
            <person name="Grillot-Courvalin C."/>
            <person name="Clermont D."/>
            <person name="Rocha E."/>
            <person name="Yoon E.-J."/>
            <person name="Nemec A."/>
            <person name="Young S.K."/>
            <person name="Zeng Q."/>
            <person name="Gargeya S."/>
            <person name="Fitzgerald M."/>
            <person name="Abouelleil A."/>
            <person name="Alvarado L."/>
            <person name="Berlin A.M."/>
            <person name="Chapman S.B."/>
            <person name="Gainer-Dewar J."/>
            <person name="Goldberg J."/>
            <person name="Gnerre S."/>
            <person name="Griggs A."/>
            <person name="Gujja S."/>
            <person name="Hansen M."/>
            <person name="Howarth C."/>
            <person name="Imamovic A."/>
            <person name="Ireland A."/>
            <person name="Larimer J."/>
            <person name="McCowan C."/>
            <person name="Murphy C."/>
            <person name="Pearson M."/>
            <person name="Poon T.W."/>
            <person name="Priest M."/>
            <person name="Roberts A."/>
            <person name="Saif S."/>
            <person name="Shea T."/>
            <person name="Sykes S."/>
            <person name="Wortman J."/>
            <person name="Nusbaum C."/>
            <person name="Birren B."/>
        </authorList>
    </citation>
    <scope>NUCLEOTIDE SEQUENCE [LARGE SCALE GENOMIC DNA]</scope>
    <source>
        <strain evidence="1 2">CIP 110357</strain>
    </source>
</reference>
<comment type="caution">
    <text evidence="1">The sequence shown here is derived from an EMBL/GenBank/DDBJ whole genome shotgun (WGS) entry which is preliminary data.</text>
</comment>
<gene>
    <name evidence="1" type="ORF">P255_00149</name>
</gene>